<gene>
    <name evidence="4" type="ORF">F7D20_01005</name>
</gene>
<evidence type="ECO:0000256" key="3">
    <source>
        <dbReference type="ARBA" id="ARBA00023027"/>
    </source>
</evidence>
<sequence length="372" mass="41111">MDNKKIRVAITHGDTNGIGYELIFKTFAEPEMLELCTPIVYGSPKVAAYYRKAMNLPAQFSIIQKAEDAEEGRINLLAAVEEEVKVDMGVPTEESGQAAVKALDRAMTDFRDDLYDVLVTAPINSQNAFIEGFAFKGHKHYIETCLGEGKKGLSILVGDTLRIASVTEKLPLKEVAAQITAEKIVEKATLFQQTIKRDFNISNPRIAVLALNPKNNEETSCGNEEMEIIIPAIDELAGKGVQVFGPYPADDFFGNGDFREFDGVLAMYHDQATAPFKSINDGRGVIYTAGMPVIRTSADITPGYEIAGTNTADESAFRNAVYLAIDTFRYRSSYDEACENPLPKLFHEKRDDSEKVRFAIPKKKADSPEAKR</sequence>
<evidence type="ECO:0000313" key="5">
    <source>
        <dbReference type="Proteomes" id="UP000384372"/>
    </source>
</evidence>
<dbReference type="GO" id="GO:0046872">
    <property type="term" value="F:metal ion binding"/>
    <property type="evidence" value="ECO:0007669"/>
    <property type="project" value="UniProtKB-KW"/>
</dbReference>
<keyword evidence="5" id="KW-1185">Reference proteome</keyword>
<proteinExistence type="predicted"/>
<dbReference type="InterPro" id="IPR005255">
    <property type="entry name" value="PdxA_fam"/>
</dbReference>
<comment type="caution">
    <text evidence="4">The sequence shown here is derived from an EMBL/GenBank/DDBJ whole genome shotgun (WGS) entry which is preliminary data.</text>
</comment>
<dbReference type="Gene3D" id="3.40.718.10">
    <property type="entry name" value="Isopropylmalate Dehydrogenase"/>
    <property type="match status" value="1"/>
</dbReference>
<dbReference type="Proteomes" id="UP000384372">
    <property type="component" value="Unassembled WGS sequence"/>
</dbReference>
<accession>A0A6A7W7W9</accession>
<protein>
    <submittedName>
        <fullName evidence="4">4-hydroxythreonine-4-phosphate dehydrogenase PdxA</fullName>
    </submittedName>
</protein>
<keyword evidence="1" id="KW-0479">Metal-binding</keyword>
<dbReference type="Pfam" id="PF04166">
    <property type="entry name" value="PdxA"/>
    <property type="match status" value="1"/>
</dbReference>
<organism evidence="4 5">
    <name type="scientific">Segatella copri</name>
    <dbReference type="NCBI Taxonomy" id="165179"/>
    <lineage>
        <taxon>Bacteria</taxon>
        <taxon>Pseudomonadati</taxon>
        <taxon>Bacteroidota</taxon>
        <taxon>Bacteroidia</taxon>
        <taxon>Bacteroidales</taxon>
        <taxon>Prevotellaceae</taxon>
        <taxon>Segatella</taxon>
    </lineage>
</organism>
<evidence type="ECO:0000256" key="1">
    <source>
        <dbReference type="ARBA" id="ARBA00022723"/>
    </source>
</evidence>
<evidence type="ECO:0000256" key="2">
    <source>
        <dbReference type="ARBA" id="ARBA00023002"/>
    </source>
</evidence>
<dbReference type="EMBL" id="VZAD01000013">
    <property type="protein sequence ID" value="MQP10567.1"/>
    <property type="molecule type" value="Genomic_DNA"/>
</dbReference>
<dbReference type="OrthoDB" id="9801783at2"/>
<dbReference type="PANTHER" id="PTHR30004:SF6">
    <property type="entry name" value="D-THREONATE 4-PHOSPHATE DEHYDROGENASE"/>
    <property type="match status" value="1"/>
</dbReference>
<keyword evidence="2" id="KW-0560">Oxidoreductase</keyword>
<name>A0A6A7W7W9_9BACT</name>
<dbReference type="PANTHER" id="PTHR30004">
    <property type="entry name" value="4-HYDROXYTHREONINE-4-PHOSPHATE DEHYDROGENASE"/>
    <property type="match status" value="1"/>
</dbReference>
<dbReference type="GO" id="GO:0016491">
    <property type="term" value="F:oxidoreductase activity"/>
    <property type="evidence" value="ECO:0007669"/>
    <property type="project" value="UniProtKB-KW"/>
</dbReference>
<dbReference type="GO" id="GO:0051287">
    <property type="term" value="F:NAD binding"/>
    <property type="evidence" value="ECO:0007669"/>
    <property type="project" value="InterPro"/>
</dbReference>
<keyword evidence="3" id="KW-0520">NAD</keyword>
<dbReference type="AlphaFoldDB" id="A0A6A7W7W9"/>
<evidence type="ECO:0000313" key="4">
    <source>
        <dbReference type="EMBL" id="MQP10567.1"/>
    </source>
</evidence>
<reference evidence="4 5" key="1">
    <citation type="submission" date="2019-09" db="EMBL/GenBank/DDBJ databases">
        <title>Distinct polysaccharide growth profiles of human intestinal Prevotella copri isolates.</title>
        <authorList>
            <person name="Fehlner-Peach H."/>
            <person name="Magnabosco C."/>
            <person name="Raghavan V."/>
            <person name="Scher J.U."/>
            <person name="Tett A."/>
            <person name="Cox L.M."/>
            <person name="Gottsegen C."/>
            <person name="Watters A."/>
            <person name="Wiltshire- Gordon J.D."/>
            <person name="Segata N."/>
            <person name="Bonneau R."/>
            <person name="Littman D.R."/>
        </authorList>
    </citation>
    <scope>NUCLEOTIDE SEQUENCE [LARGE SCALE GENOMIC DNA]</scope>
    <source>
        <strain evidence="5">iAQ1173</strain>
    </source>
</reference>
<dbReference type="SUPFAM" id="SSF53659">
    <property type="entry name" value="Isocitrate/Isopropylmalate dehydrogenase-like"/>
    <property type="match status" value="1"/>
</dbReference>
<dbReference type="RefSeq" id="WP_158462403.1">
    <property type="nucleotide sequence ID" value="NZ_VZAD01000013.1"/>
</dbReference>